<gene>
    <name evidence="2" type="ORF">RFI_31765</name>
</gene>
<evidence type="ECO:0000313" key="2">
    <source>
        <dbReference type="EMBL" id="ETO05630.1"/>
    </source>
</evidence>
<feature type="coiled-coil region" evidence="1">
    <location>
        <begin position="5"/>
        <end position="91"/>
    </location>
</feature>
<feature type="non-terminal residue" evidence="2">
    <location>
        <position position="133"/>
    </location>
</feature>
<dbReference type="AlphaFoldDB" id="X6LY21"/>
<evidence type="ECO:0000256" key="1">
    <source>
        <dbReference type="SAM" id="Coils"/>
    </source>
</evidence>
<name>X6LY21_RETFI</name>
<accession>X6LY21</accession>
<comment type="caution">
    <text evidence="2">The sequence shown here is derived from an EMBL/GenBank/DDBJ whole genome shotgun (WGS) entry which is preliminary data.</text>
</comment>
<reference evidence="2 3" key="1">
    <citation type="journal article" date="2013" name="Curr. Biol.">
        <title>The Genome of the Foraminiferan Reticulomyxa filosa.</title>
        <authorList>
            <person name="Glockner G."/>
            <person name="Hulsmann N."/>
            <person name="Schleicher M."/>
            <person name="Noegel A.A."/>
            <person name="Eichinger L."/>
            <person name="Gallinger C."/>
            <person name="Pawlowski J."/>
            <person name="Sierra R."/>
            <person name="Euteneuer U."/>
            <person name="Pillet L."/>
            <person name="Moustafa A."/>
            <person name="Platzer M."/>
            <person name="Groth M."/>
            <person name="Szafranski K."/>
            <person name="Schliwa M."/>
        </authorList>
    </citation>
    <scope>NUCLEOTIDE SEQUENCE [LARGE SCALE GENOMIC DNA]</scope>
</reference>
<evidence type="ECO:0000313" key="3">
    <source>
        <dbReference type="Proteomes" id="UP000023152"/>
    </source>
</evidence>
<sequence>MLKSLEDANLQIEIFRNINAKLEESKTTIARLNQEKKDSNAQMVVLKGNIAENDKAKITMTAQLEQKDCQIVKFQELVKNEQSQRFNLENQASQYIQATENLKIQLEKVRYQAKNEYKHKLVMEQRIGAYEKE</sequence>
<dbReference type="EMBL" id="ASPP01027909">
    <property type="protein sequence ID" value="ETO05630.1"/>
    <property type="molecule type" value="Genomic_DNA"/>
</dbReference>
<proteinExistence type="predicted"/>
<keyword evidence="1" id="KW-0175">Coiled coil</keyword>
<dbReference type="Proteomes" id="UP000023152">
    <property type="component" value="Unassembled WGS sequence"/>
</dbReference>
<keyword evidence="3" id="KW-1185">Reference proteome</keyword>
<organism evidence="2 3">
    <name type="scientific">Reticulomyxa filosa</name>
    <dbReference type="NCBI Taxonomy" id="46433"/>
    <lineage>
        <taxon>Eukaryota</taxon>
        <taxon>Sar</taxon>
        <taxon>Rhizaria</taxon>
        <taxon>Retaria</taxon>
        <taxon>Foraminifera</taxon>
        <taxon>Monothalamids</taxon>
        <taxon>Reticulomyxidae</taxon>
        <taxon>Reticulomyxa</taxon>
    </lineage>
</organism>
<protein>
    <submittedName>
        <fullName evidence="2">Uncharacterized protein</fullName>
    </submittedName>
</protein>